<feature type="transmembrane region" description="Helical" evidence="1">
    <location>
        <begin position="111"/>
        <end position="129"/>
    </location>
</feature>
<evidence type="ECO:0008006" key="4">
    <source>
        <dbReference type="Google" id="ProtNLM"/>
    </source>
</evidence>
<sequence>MDTMLEGWTEFNLAIAGAGAALAGLIIVAMSVNIREILQTATIPARAAASIGALMLGVTASCLALIPRQPLWALGLEILVGTVVATWLEFAAARAIVRENRANGSPLLKNAAGIAPLVAFGVGSVLLLLGDAGGYYGVAIGSILAILSAVLLSWIALVEILR</sequence>
<keyword evidence="1" id="KW-0812">Transmembrane</keyword>
<evidence type="ECO:0000256" key="1">
    <source>
        <dbReference type="SAM" id="Phobius"/>
    </source>
</evidence>
<feature type="transmembrane region" description="Helical" evidence="1">
    <location>
        <begin position="135"/>
        <end position="157"/>
    </location>
</feature>
<proteinExistence type="predicted"/>
<accession>A0A4Y9QYT1</accession>
<protein>
    <recommendedName>
        <fullName evidence="4">Modulator of FtsH protease</fullName>
    </recommendedName>
</protein>
<dbReference type="EMBL" id="SPQZ01000004">
    <property type="protein sequence ID" value="TFV96928.1"/>
    <property type="molecule type" value="Genomic_DNA"/>
</dbReference>
<name>A0A4Y9QYT1_9MICO</name>
<organism evidence="2 3">
    <name type="scientific">Orlajensenia leifsoniae</name>
    <dbReference type="NCBI Taxonomy" id="2561933"/>
    <lineage>
        <taxon>Bacteria</taxon>
        <taxon>Bacillati</taxon>
        <taxon>Actinomycetota</taxon>
        <taxon>Actinomycetes</taxon>
        <taxon>Micrococcales</taxon>
        <taxon>Microbacteriaceae</taxon>
        <taxon>Orlajensenia</taxon>
    </lineage>
</organism>
<feature type="transmembrane region" description="Helical" evidence="1">
    <location>
        <begin position="12"/>
        <end position="34"/>
    </location>
</feature>
<comment type="caution">
    <text evidence="2">The sequence shown here is derived from an EMBL/GenBank/DDBJ whole genome shotgun (WGS) entry which is preliminary data.</text>
</comment>
<keyword evidence="3" id="KW-1185">Reference proteome</keyword>
<dbReference type="RefSeq" id="WP_135120885.1">
    <property type="nucleotide sequence ID" value="NZ_SPQZ01000004.1"/>
</dbReference>
<gene>
    <name evidence="2" type="ORF">E4M00_12765</name>
</gene>
<feature type="transmembrane region" description="Helical" evidence="1">
    <location>
        <begin position="46"/>
        <end position="66"/>
    </location>
</feature>
<evidence type="ECO:0000313" key="3">
    <source>
        <dbReference type="Proteomes" id="UP000298127"/>
    </source>
</evidence>
<keyword evidence="1" id="KW-0472">Membrane</keyword>
<reference evidence="2 3" key="1">
    <citation type="journal article" date="2018" name="J. Microbiol.">
        <title>Leifsonia flava sp. nov., a novel actinobacterium isolated from the rhizosphere of Aquilegia viridiflora.</title>
        <authorList>
            <person name="Cai Y."/>
            <person name="Tao W.Z."/>
            <person name="Ma Y.J."/>
            <person name="Cheng J."/>
            <person name="Zhang M.Y."/>
            <person name="Zhang Y.X."/>
        </authorList>
    </citation>
    <scope>NUCLEOTIDE SEQUENCE [LARGE SCALE GENOMIC DNA]</scope>
    <source>
        <strain evidence="2 3">SYP-B2174</strain>
    </source>
</reference>
<keyword evidence="1" id="KW-1133">Transmembrane helix</keyword>
<feature type="transmembrane region" description="Helical" evidence="1">
    <location>
        <begin position="72"/>
        <end position="90"/>
    </location>
</feature>
<dbReference type="Proteomes" id="UP000298127">
    <property type="component" value="Unassembled WGS sequence"/>
</dbReference>
<dbReference type="AlphaFoldDB" id="A0A4Y9QYT1"/>
<evidence type="ECO:0000313" key="2">
    <source>
        <dbReference type="EMBL" id="TFV96928.1"/>
    </source>
</evidence>